<sequence length="47" mass="5400">MKSNIETSLTVLSLIASIVGLFFIITKTWQFVNEHIDETMDLLVKLF</sequence>
<name>A0ABT8GXB6_9BACL</name>
<evidence type="ECO:0000313" key="3">
    <source>
        <dbReference type="Proteomes" id="UP001172743"/>
    </source>
</evidence>
<evidence type="ECO:0000256" key="1">
    <source>
        <dbReference type="SAM" id="Phobius"/>
    </source>
</evidence>
<proteinExistence type="predicted"/>
<feature type="transmembrane region" description="Helical" evidence="1">
    <location>
        <begin position="7"/>
        <end position="25"/>
    </location>
</feature>
<keyword evidence="3" id="KW-1185">Reference proteome</keyword>
<evidence type="ECO:0000313" key="2">
    <source>
        <dbReference type="EMBL" id="MDN4495581.1"/>
    </source>
</evidence>
<keyword evidence="1" id="KW-1133">Transmembrane helix</keyword>
<accession>A0ABT8GXB6</accession>
<dbReference type="Proteomes" id="UP001172743">
    <property type="component" value="Unassembled WGS sequence"/>
</dbReference>
<gene>
    <name evidence="2" type="ORF">QYB95_18740</name>
</gene>
<comment type="caution">
    <text evidence="2">The sequence shown here is derived from an EMBL/GenBank/DDBJ whole genome shotgun (WGS) entry which is preliminary data.</text>
</comment>
<keyword evidence="1" id="KW-0812">Transmembrane</keyword>
<dbReference type="EMBL" id="JAUHTQ010000025">
    <property type="protein sequence ID" value="MDN4495581.1"/>
    <property type="molecule type" value="Genomic_DNA"/>
</dbReference>
<organism evidence="2 3">
    <name type="scientific">Ureibacillus aquaedulcis</name>
    <dbReference type="NCBI Taxonomy" id="3058421"/>
    <lineage>
        <taxon>Bacteria</taxon>
        <taxon>Bacillati</taxon>
        <taxon>Bacillota</taxon>
        <taxon>Bacilli</taxon>
        <taxon>Bacillales</taxon>
        <taxon>Caryophanaceae</taxon>
        <taxon>Ureibacillus</taxon>
    </lineage>
</organism>
<dbReference type="RefSeq" id="WP_301139889.1">
    <property type="nucleotide sequence ID" value="NZ_JAUHTQ010000025.1"/>
</dbReference>
<reference evidence="2" key="1">
    <citation type="submission" date="2023-07" db="EMBL/GenBank/DDBJ databases">
        <title>Ureibacillus sp. isolated from freshwater well.</title>
        <authorList>
            <person name="Kirdat K."/>
            <person name="Bhatt A."/>
            <person name="Teware R."/>
            <person name="Bhavsar Y."/>
            <person name="Yadav A."/>
        </authorList>
    </citation>
    <scope>NUCLEOTIDE SEQUENCE</scope>
    <source>
        <strain evidence="2">BA0131</strain>
    </source>
</reference>
<protein>
    <submittedName>
        <fullName evidence="2">Uncharacterized protein</fullName>
    </submittedName>
</protein>
<keyword evidence="1" id="KW-0472">Membrane</keyword>